<reference evidence="9 11" key="2">
    <citation type="submission" date="2023-07" db="EMBL/GenBank/DDBJ databases">
        <title>Sequencing the genomes of 1000 actinobacteria strains.</title>
        <authorList>
            <person name="Klenk H.-P."/>
        </authorList>
    </citation>
    <scope>NUCLEOTIDE SEQUENCE [LARGE SCALE GENOMIC DNA]</scope>
    <source>
        <strain evidence="9 11">DSM 44724</strain>
    </source>
</reference>
<keyword evidence="3" id="KW-0479">Metal-binding</keyword>
<dbReference type="InterPro" id="IPR023404">
    <property type="entry name" value="rSAM_horseshoe"/>
</dbReference>
<dbReference type="InterPro" id="IPR006638">
    <property type="entry name" value="Elp3/MiaA/NifB-like_rSAM"/>
</dbReference>
<evidence type="ECO:0000256" key="3">
    <source>
        <dbReference type="ARBA" id="ARBA00022723"/>
    </source>
</evidence>
<dbReference type="RefSeq" id="WP_270122510.1">
    <property type="nucleotide sequence ID" value="NZ_BAAAOM010000001.1"/>
</dbReference>
<evidence type="ECO:0000256" key="5">
    <source>
        <dbReference type="ARBA" id="ARBA00023014"/>
    </source>
</evidence>
<evidence type="ECO:0000313" key="9">
    <source>
        <dbReference type="EMBL" id="MDR7340798.1"/>
    </source>
</evidence>
<accession>A0A9X3PLC1</accession>
<dbReference type="PROSITE" id="PS51332">
    <property type="entry name" value="B12_BINDING"/>
    <property type="match status" value="1"/>
</dbReference>
<protein>
    <submittedName>
        <fullName evidence="8">Cobalamin-dependent protein</fullName>
    </submittedName>
</protein>
<proteinExistence type="predicted"/>
<dbReference type="InterPro" id="IPR058240">
    <property type="entry name" value="rSAM_sf"/>
</dbReference>
<evidence type="ECO:0000256" key="4">
    <source>
        <dbReference type="ARBA" id="ARBA00023004"/>
    </source>
</evidence>
<dbReference type="PANTHER" id="PTHR43409">
    <property type="entry name" value="ANAEROBIC MAGNESIUM-PROTOPORPHYRIN IX MONOMETHYL ESTER CYCLASE-RELATED"/>
    <property type="match status" value="1"/>
</dbReference>
<dbReference type="CDD" id="cd01335">
    <property type="entry name" value="Radical_SAM"/>
    <property type="match status" value="1"/>
</dbReference>
<dbReference type="Pfam" id="PF02310">
    <property type="entry name" value="B12-binding"/>
    <property type="match status" value="1"/>
</dbReference>
<dbReference type="SUPFAM" id="SSF102114">
    <property type="entry name" value="Radical SAM enzymes"/>
    <property type="match status" value="1"/>
</dbReference>
<dbReference type="PROSITE" id="PS51918">
    <property type="entry name" value="RADICAL_SAM"/>
    <property type="match status" value="1"/>
</dbReference>
<comment type="cofactor">
    <cofactor evidence="1">
        <name>[4Fe-4S] cluster</name>
        <dbReference type="ChEBI" id="CHEBI:49883"/>
    </cofactor>
</comment>
<name>A0A9X3PLC1_9ACTN</name>
<evidence type="ECO:0000256" key="1">
    <source>
        <dbReference type="ARBA" id="ARBA00001966"/>
    </source>
</evidence>
<evidence type="ECO:0000256" key="2">
    <source>
        <dbReference type="ARBA" id="ARBA00022691"/>
    </source>
</evidence>
<dbReference type="GO" id="GO:0003824">
    <property type="term" value="F:catalytic activity"/>
    <property type="evidence" value="ECO:0007669"/>
    <property type="project" value="InterPro"/>
</dbReference>
<dbReference type="AlphaFoldDB" id="A0A9X3PLC1"/>
<evidence type="ECO:0000259" key="7">
    <source>
        <dbReference type="PROSITE" id="PS51918"/>
    </source>
</evidence>
<keyword evidence="2" id="KW-0949">S-adenosyl-L-methionine</keyword>
<reference evidence="8" key="1">
    <citation type="submission" date="2022-12" db="EMBL/GenBank/DDBJ databases">
        <title>Gycomyces niveus sp.nov., a novel actinomycete isolated from soil in Shouguang.</title>
        <authorList>
            <person name="Yang X."/>
        </authorList>
    </citation>
    <scope>NUCLEOTIDE SEQUENCE</scope>
    <source>
        <strain evidence="8">DSM 44724</strain>
    </source>
</reference>
<feature type="domain" description="Radical SAM core" evidence="7">
    <location>
        <begin position="223"/>
        <end position="450"/>
    </location>
</feature>
<keyword evidence="5" id="KW-0411">Iron-sulfur</keyword>
<dbReference type="Gene3D" id="3.80.30.20">
    <property type="entry name" value="tm_1862 like domain"/>
    <property type="match status" value="1"/>
</dbReference>
<dbReference type="SFLD" id="SFLDS00029">
    <property type="entry name" value="Radical_SAM"/>
    <property type="match status" value="1"/>
</dbReference>
<comment type="caution">
    <text evidence="8">The sequence shown here is derived from an EMBL/GenBank/DDBJ whole genome shotgun (WGS) entry which is preliminary data.</text>
</comment>
<keyword evidence="11" id="KW-1185">Reference proteome</keyword>
<dbReference type="Pfam" id="PF04055">
    <property type="entry name" value="Radical_SAM"/>
    <property type="match status" value="1"/>
</dbReference>
<sequence length="493" mass="54595">MPAARFDDRGHRTPAPFGVDGIHVKCLGRRSNRPAPDIPSLGVNMARVALVNLASLKMPGNQPIFPLGIERIRQVLQSEGHDVEIIDFCQRPDLQADHGWIREGWDVVGLTIRNIDPIDIACESHVPHYLQYTADLQAAAGDVDILWVGGGPGFSLFAAELTEAMGLSIGVVGPGESLMSQICADFEAYSGLPSRVLTGVPDPSFETRVMRYSPELMKVYTLRDPSAMIGVETRRKSCYQGCTYCPYAHITQDEGGTCRAIPSLIEEIRGIYDAGFRRIFFTDGIFNAELRFAKQVVAAVKAEALPGLEWSAYFTPKPFDDEFAELLSGSGNDSVIVSPDSLDPEMMNEIGKSFDVRHVRRFLDSCRSHSLKPRVSVVIGGPFESEQTVASTMAFVNEHLRDNELTLNVGYRVLPETAMSRQTGATTAELLEPTFMELDPRVFQWIFDHLDSRFLTTDLMLNMAAAKHGLKQRSTIKPKFSVARKQQLRVTVA</sequence>
<dbReference type="InterPro" id="IPR007197">
    <property type="entry name" value="rSAM"/>
</dbReference>
<gene>
    <name evidence="9" type="ORF">J2S69_004517</name>
    <name evidence="8" type="ORF">O2L01_13710</name>
</gene>
<dbReference type="GO" id="GO:0005829">
    <property type="term" value="C:cytosol"/>
    <property type="evidence" value="ECO:0007669"/>
    <property type="project" value="TreeGrafter"/>
</dbReference>
<organism evidence="8 10">
    <name type="scientific">Glycomyces lechevalierae</name>
    <dbReference type="NCBI Taxonomy" id="256034"/>
    <lineage>
        <taxon>Bacteria</taxon>
        <taxon>Bacillati</taxon>
        <taxon>Actinomycetota</taxon>
        <taxon>Actinomycetes</taxon>
        <taxon>Glycomycetales</taxon>
        <taxon>Glycomycetaceae</taxon>
        <taxon>Glycomyces</taxon>
    </lineage>
</organism>
<keyword evidence="4" id="KW-0408">Iron</keyword>
<dbReference type="Proteomes" id="UP001183604">
    <property type="component" value="Unassembled WGS sequence"/>
</dbReference>
<dbReference type="InterPro" id="IPR051198">
    <property type="entry name" value="BchE-like"/>
</dbReference>
<dbReference type="SFLD" id="SFLDG01082">
    <property type="entry name" value="B12-binding_domain_containing"/>
    <property type="match status" value="1"/>
</dbReference>
<dbReference type="PANTHER" id="PTHR43409:SF16">
    <property type="entry name" value="SLR0320 PROTEIN"/>
    <property type="match status" value="1"/>
</dbReference>
<evidence type="ECO:0000313" key="8">
    <source>
        <dbReference type="EMBL" id="MDA1386044.1"/>
    </source>
</evidence>
<dbReference type="EMBL" id="JAVDYD010000001">
    <property type="protein sequence ID" value="MDR7340798.1"/>
    <property type="molecule type" value="Genomic_DNA"/>
</dbReference>
<dbReference type="GO" id="GO:0046872">
    <property type="term" value="F:metal ion binding"/>
    <property type="evidence" value="ECO:0007669"/>
    <property type="project" value="UniProtKB-KW"/>
</dbReference>
<dbReference type="Proteomes" id="UP001145799">
    <property type="component" value="Unassembled WGS sequence"/>
</dbReference>
<evidence type="ECO:0000259" key="6">
    <source>
        <dbReference type="PROSITE" id="PS51332"/>
    </source>
</evidence>
<evidence type="ECO:0000313" key="10">
    <source>
        <dbReference type="Proteomes" id="UP001145799"/>
    </source>
</evidence>
<evidence type="ECO:0000313" key="11">
    <source>
        <dbReference type="Proteomes" id="UP001183604"/>
    </source>
</evidence>
<dbReference type="GO" id="GO:0031419">
    <property type="term" value="F:cobalamin binding"/>
    <property type="evidence" value="ECO:0007669"/>
    <property type="project" value="InterPro"/>
</dbReference>
<dbReference type="InterPro" id="IPR006158">
    <property type="entry name" value="Cobalamin-bd"/>
</dbReference>
<dbReference type="SMART" id="SM00729">
    <property type="entry name" value="Elp3"/>
    <property type="match status" value="1"/>
</dbReference>
<dbReference type="GO" id="GO:0051536">
    <property type="term" value="F:iron-sulfur cluster binding"/>
    <property type="evidence" value="ECO:0007669"/>
    <property type="project" value="UniProtKB-KW"/>
</dbReference>
<dbReference type="EMBL" id="JAPZVQ010000007">
    <property type="protein sequence ID" value="MDA1386044.1"/>
    <property type="molecule type" value="Genomic_DNA"/>
</dbReference>
<feature type="domain" description="B12-binding" evidence="6">
    <location>
        <begin position="50"/>
        <end position="193"/>
    </location>
</feature>